<proteinExistence type="predicted"/>
<name>C8PQE2_9SPIR</name>
<reference evidence="1 2" key="1">
    <citation type="submission" date="2009-07" db="EMBL/GenBank/DDBJ databases">
        <authorList>
            <person name="Madupu R."/>
            <person name="Sebastian Y."/>
            <person name="Durkin A.S."/>
            <person name="Torralba M."/>
            <person name="Methe B."/>
            <person name="Sutton G.G."/>
            <person name="Strausberg R.L."/>
            <person name="Nelson K.E."/>
        </authorList>
    </citation>
    <scope>NUCLEOTIDE SEQUENCE [LARGE SCALE GENOMIC DNA]</scope>
    <source>
        <strain evidence="1 2">ATCC 35580</strain>
    </source>
</reference>
<dbReference type="Proteomes" id="UP000004509">
    <property type="component" value="Unassembled WGS sequence"/>
</dbReference>
<sequence>MVTLKIIPNVFPDMAVFYFKYVYGSISPKQIRNEQAVQPAFSLR</sequence>
<dbReference type="STRING" id="596324.TREVI0001_2046"/>
<organism evidence="1 2">
    <name type="scientific">Treponema vincentii ATCC 35580</name>
    <dbReference type="NCBI Taxonomy" id="596324"/>
    <lineage>
        <taxon>Bacteria</taxon>
        <taxon>Pseudomonadati</taxon>
        <taxon>Spirochaetota</taxon>
        <taxon>Spirochaetia</taxon>
        <taxon>Spirochaetales</taxon>
        <taxon>Treponemataceae</taxon>
        <taxon>Treponema</taxon>
    </lineage>
</organism>
<gene>
    <name evidence="1" type="ORF">TREVI0001_2046</name>
</gene>
<accession>C8PQE2</accession>
<evidence type="ECO:0000313" key="2">
    <source>
        <dbReference type="Proteomes" id="UP000004509"/>
    </source>
</evidence>
<comment type="caution">
    <text evidence="1">The sequence shown here is derived from an EMBL/GenBank/DDBJ whole genome shotgun (WGS) entry which is preliminary data.</text>
</comment>
<evidence type="ECO:0000313" key="1">
    <source>
        <dbReference type="EMBL" id="EEV20297.1"/>
    </source>
</evidence>
<protein>
    <submittedName>
        <fullName evidence="1">Uncharacterized protein</fullName>
    </submittedName>
</protein>
<dbReference type="AlphaFoldDB" id="C8PQE2"/>
<dbReference type="EMBL" id="ACYH01000037">
    <property type="protein sequence ID" value="EEV20297.1"/>
    <property type="molecule type" value="Genomic_DNA"/>
</dbReference>